<dbReference type="SUPFAM" id="SSF55811">
    <property type="entry name" value="Nudix"/>
    <property type="match status" value="1"/>
</dbReference>
<dbReference type="RefSeq" id="WP_304448544.1">
    <property type="nucleotide sequence ID" value="NZ_JARRAH010000001.1"/>
</dbReference>
<dbReference type="Proteomes" id="UP001596406">
    <property type="component" value="Unassembled WGS sequence"/>
</dbReference>
<comment type="caution">
    <text evidence="4">The sequence shown here is derived from an EMBL/GenBank/DDBJ whole genome shotgun (WGS) entry which is preliminary data.</text>
</comment>
<dbReference type="PRINTS" id="PR00502">
    <property type="entry name" value="NUDIXFAMILY"/>
</dbReference>
<dbReference type="PANTHER" id="PTHR43046">
    <property type="entry name" value="GDP-MANNOSE MANNOSYL HYDROLASE"/>
    <property type="match status" value="1"/>
</dbReference>
<organism evidence="4 5">
    <name type="scientific">Halomarina ordinaria</name>
    <dbReference type="NCBI Taxonomy" id="3033939"/>
    <lineage>
        <taxon>Archaea</taxon>
        <taxon>Methanobacteriati</taxon>
        <taxon>Methanobacteriota</taxon>
        <taxon>Stenosarchaea group</taxon>
        <taxon>Halobacteria</taxon>
        <taxon>Halobacteriales</taxon>
        <taxon>Natronomonadaceae</taxon>
        <taxon>Halomarina</taxon>
    </lineage>
</organism>
<dbReference type="AlphaFoldDB" id="A0ABD5UBC7"/>
<dbReference type="InterPro" id="IPR020476">
    <property type="entry name" value="Nudix_hydrolase"/>
</dbReference>
<dbReference type="InterPro" id="IPR015797">
    <property type="entry name" value="NUDIX_hydrolase-like_dom_sf"/>
</dbReference>
<dbReference type="InterPro" id="IPR000086">
    <property type="entry name" value="NUDIX_hydrolase_dom"/>
</dbReference>
<dbReference type="Gene3D" id="3.90.79.10">
    <property type="entry name" value="Nucleoside Triphosphate Pyrophosphohydrolase"/>
    <property type="match status" value="1"/>
</dbReference>
<dbReference type="PANTHER" id="PTHR43046:SF14">
    <property type="entry name" value="MUTT_NUDIX FAMILY PROTEIN"/>
    <property type="match status" value="1"/>
</dbReference>
<evidence type="ECO:0000313" key="4">
    <source>
        <dbReference type="EMBL" id="MFC6836870.1"/>
    </source>
</evidence>
<dbReference type="InterPro" id="IPR020084">
    <property type="entry name" value="NUDIX_hydrolase_CS"/>
</dbReference>
<protein>
    <submittedName>
        <fullName evidence="4">NUDIX domain-containing protein</fullName>
    </submittedName>
</protein>
<dbReference type="EMBL" id="JBHSXM010000001">
    <property type="protein sequence ID" value="MFC6836870.1"/>
    <property type="molecule type" value="Genomic_DNA"/>
</dbReference>
<keyword evidence="5" id="KW-1185">Reference proteome</keyword>
<accession>A0ABD5UBC7</accession>
<dbReference type="GO" id="GO:0016787">
    <property type="term" value="F:hydrolase activity"/>
    <property type="evidence" value="ECO:0007669"/>
    <property type="project" value="UniProtKB-KW"/>
</dbReference>
<evidence type="ECO:0000256" key="1">
    <source>
        <dbReference type="ARBA" id="ARBA00001946"/>
    </source>
</evidence>
<evidence type="ECO:0000259" key="3">
    <source>
        <dbReference type="PROSITE" id="PS51462"/>
    </source>
</evidence>
<dbReference type="Pfam" id="PF00293">
    <property type="entry name" value="NUDIX"/>
    <property type="match status" value="1"/>
</dbReference>
<gene>
    <name evidence="4" type="ORF">ACFQHK_10130</name>
</gene>
<reference evidence="4 5" key="1">
    <citation type="journal article" date="2019" name="Int. J. Syst. Evol. Microbiol.">
        <title>The Global Catalogue of Microorganisms (GCM) 10K type strain sequencing project: providing services to taxonomists for standard genome sequencing and annotation.</title>
        <authorList>
            <consortium name="The Broad Institute Genomics Platform"/>
            <consortium name="The Broad Institute Genome Sequencing Center for Infectious Disease"/>
            <person name="Wu L."/>
            <person name="Ma J."/>
        </authorList>
    </citation>
    <scope>NUCLEOTIDE SEQUENCE [LARGE SCALE GENOMIC DNA]</scope>
    <source>
        <strain evidence="4 5">PSRA2</strain>
    </source>
</reference>
<proteinExistence type="predicted"/>
<keyword evidence="2" id="KW-0378">Hydrolase</keyword>
<comment type="cofactor">
    <cofactor evidence="1">
        <name>Mg(2+)</name>
        <dbReference type="ChEBI" id="CHEBI:18420"/>
    </cofactor>
</comment>
<name>A0ABD5UBC7_9EURY</name>
<dbReference type="PROSITE" id="PS51462">
    <property type="entry name" value="NUDIX"/>
    <property type="match status" value="1"/>
</dbReference>
<dbReference type="PROSITE" id="PS00893">
    <property type="entry name" value="NUDIX_BOX"/>
    <property type="match status" value="1"/>
</dbReference>
<sequence length="132" mass="14562">MTERPLRATVHQKAALFGPGRDVLLLRDPDDGWEFPGGRLGVGERPLDGLRREVREETGLAVEVDRPVHTAAWRSSGTNRFVVVYRCTTDGARVELSEEHVEHRWATPAEASAVLSERLATGLEYALDGGES</sequence>
<evidence type="ECO:0000313" key="5">
    <source>
        <dbReference type="Proteomes" id="UP001596406"/>
    </source>
</evidence>
<evidence type="ECO:0000256" key="2">
    <source>
        <dbReference type="ARBA" id="ARBA00022801"/>
    </source>
</evidence>
<feature type="domain" description="Nudix hydrolase" evidence="3">
    <location>
        <begin position="5"/>
        <end position="128"/>
    </location>
</feature>